<sequence>MLVRINSEFFDKKEHEIAEYIGTLTHETAKACILAILAAHKDSILLVEFDQFIDSIWMYQKNGIAICVDLPYLRNEGFRCGFNDFTGMKSLYTWPGKAEGDLPF</sequence>
<evidence type="ECO:0000313" key="1">
    <source>
        <dbReference type="EMBL" id="MEQ2529155.1"/>
    </source>
</evidence>
<gene>
    <name evidence="1" type="ORF">WMO40_21000</name>
</gene>
<accession>A0ACC6SGJ1</accession>
<reference evidence="1" key="1">
    <citation type="submission" date="2024-03" db="EMBL/GenBank/DDBJ databases">
        <title>Human intestinal bacterial collection.</title>
        <authorList>
            <person name="Pauvert C."/>
            <person name="Hitch T.C.A."/>
            <person name="Clavel T."/>
        </authorList>
    </citation>
    <scope>NUCLEOTIDE SEQUENCE</scope>
    <source>
        <strain evidence="1">CLA-AA-H227</strain>
    </source>
</reference>
<proteinExistence type="predicted"/>
<keyword evidence="2" id="KW-1185">Reference proteome</keyword>
<dbReference type="EMBL" id="JBBMEW010000029">
    <property type="protein sequence ID" value="MEQ2529155.1"/>
    <property type="molecule type" value="Genomic_DNA"/>
</dbReference>
<comment type="caution">
    <text evidence="1">The sequence shown here is derived from an EMBL/GenBank/DDBJ whole genome shotgun (WGS) entry which is preliminary data.</text>
</comment>
<protein>
    <submittedName>
        <fullName evidence="1">Uncharacterized protein</fullName>
    </submittedName>
</protein>
<evidence type="ECO:0000313" key="2">
    <source>
        <dbReference type="Proteomes" id="UP001439875"/>
    </source>
</evidence>
<dbReference type="Proteomes" id="UP001439875">
    <property type="component" value="Unassembled WGS sequence"/>
</dbReference>
<name>A0ACC6SGJ1_9BACI</name>
<organism evidence="1 2">
    <name type="scientific">Robertmurraya yapensis</name>
    <name type="common">ex Hitch et al 2024</name>
    <dbReference type="NCBI Taxonomy" id="3133160"/>
    <lineage>
        <taxon>Bacteria</taxon>
        <taxon>Bacillati</taxon>
        <taxon>Bacillota</taxon>
        <taxon>Bacilli</taxon>
        <taxon>Bacillales</taxon>
        <taxon>Bacillaceae</taxon>
        <taxon>Robertmurraya</taxon>
    </lineage>
</organism>